<evidence type="ECO:0000256" key="1">
    <source>
        <dbReference type="ARBA" id="ARBA00022617"/>
    </source>
</evidence>
<dbReference type="Proteomes" id="UP000680038">
    <property type="component" value="Unassembled WGS sequence"/>
</dbReference>
<dbReference type="RefSeq" id="WP_215238266.1">
    <property type="nucleotide sequence ID" value="NZ_CAJRAF010000001.1"/>
</dbReference>
<dbReference type="AlphaFoldDB" id="A0A916JCH0"/>
<dbReference type="InterPro" id="IPR009056">
    <property type="entry name" value="Cyt_c-like_dom"/>
</dbReference>
<dbReference type="Gene3D" id="1.10.760.10">
    <property type="entry name" value="Cytochrome c-like domain"/>
    <property type="match status" value="2"/>
</dbReference>
<evidence type="ECO:0000256" key="2">
    <source>
        <dbReference type="ARBA" id="ARBA00022723"/>
    </source>
</evidence>
<dbReference type="SUPFAM" id="SSF46626">
    <property type="entry name" value="Cytochrome c"/>
    <property type="match status" value="2"/>
</dbReference>
<dbReference type="EC" id="1.1.5.5" evidence="6"/>
<evidence type="ECO:0000256" key="4">
    <source>
        <dbReference type="PROSITE-ProRule" id="PRU00433"/>
    </source>
</evidence>
<dbReference type="PANTHER" id="PTHR35008:SF8">
    <property type="entry name" value="ALCOHOL DEHYDROGENASE CYTOCHROME C SUBUNIT"/>
    <property type="match status" value="1"/>
</dbReference>
<keyword evidence="3 4" id="KW-0408">Iron</keyword>
<sequence>MKKALKITGFIIALLLLIVAGAVAYVKLALPDTGPVQEITIERTPQRLERGEYLANHVTVCMDCHSTREWNLFAGPVKPGDMGGGGEKFGPEMGFPGTFYARNITPYALGDWTDGEIFRAVTTGVSKDGSALFPVMPYHAFGQMDTEDVYSIIAYIRSLKPVKNDVPKGAPDFPVSILINTMPAKGNPMKMPSKSDQIAYGKYLVTSASCVDCHSKTDKGNKIPGTEFGGGMDFRMPGGITRSANITPDAETGIGKWSEEAFVKRFKVFADSGYVPHAVGPNEMNSPMPWNMYAGMEEDDLKAIYAYLKTLAPIKNDVVKFQPL</sequence>
<dbReference type="GO" id="GO:0009055">
    <property type="term" value="F:electron transfer activity"/>
    <property type="evidence" value="ECO:0007669"/>
    <property type="project" value="InterPro"/>
</dbReference>
<dbReference type="EMBL" id="CAJRAF010000001">
    <property type="protein sequence ID" value="CAG4995443.1"/>
    <property type="molecule type" value="Genomic_DNA"/>
</dbReference>
<name>A0A916JCH0_9BACT</name>
<dbReference type="Pfam" id="PF00034">
    <property type="entry name" value="Cytochrom_C"/>
    <property type="match status" value="1"/>
</dbReference>
<keyword evidence="2 4" id="KW-0479">Metal-binding</keyword>
<comment type="caution">
    <text evidence="6">The sequence shown here is derived from an EMBL/GenBank/DDBJ whole genome shotgun (WGS) entry which is preliminary data.</text>
</comment>
<gene>
    <name evidence="6" type="primary">adhB</name>
    <name evidence="6" type="ORF">DYBT9275_01639</name>
</gene>
<feature type="domain" description="Cytochrome c" evidence="5">
    <location>
        <begin position="46"/>
        <end position="160"/>
    </location>
</feature>
<protein>
    <submittedName>
        <fullName evidence="6">Alcohol dehydrogenase (Quinone), cytochrome c subunit</fullName>
        <ecNumber evidence="6">1.1.5.5</ecNumber>
    </submittedName>
</protein>
<evidence type="ECO:0000313" key="7">
    <source>
        <dbReference type="Proteomes" id="UP000680038"/>
    </source>
</evidence>
<evidence type="ECO:0000256" key="3">
    <source>
        <dbReference type="ARBA" id="ARBA00023004"/>
    </source>
</evidence>
<dbReference type="GO" id="GO:0016491">
    <property type="term" value="F:oxidoreductase activity"/>
    <property type="evidence" value="ECO:0007669"/>
    <property type="project" value="UniProtKB-KW"/>
</dbReference>
<evidence type="ECO:0000313" key="6">
    <source>
        <dbReference type="EMBL" id="CAG4995443.1"/>
    </source>
</evidence>
<feature type="domain" description="Cytochrome c" evidence="5">
    <location>
        <begin position="196"/>
        <end position="312"/>
    </location>
</feature>
<dbReference type="InterPro" id="IPR036909">
    <property type="entry name" value="Cyt_c-like_dom_sf"/>
</dbReference>
<keyword evidence="1 4" id="KW-0349">Heme</keyword>
<dbReference type="PROSITE" id="PS51007">
    <property type="entry name" value="CYTC"/>
    <property type="match status" value="2"/>
</dbReference>
<dbReference type="GO" id="GO:0020037">
    <property type="term" value="F:heme binding"/>
    <property type="evidence" value="ECO:0007669"/>
    <property type="project" value="InterPro"/>
</dbReference>
<keyword evidence="7" id="KW-1185">Reference proteome</keyword>
<dbReference type="PANTHER" id="PTHR35008">
    <property type="entry name" value="BLL4482 PROTEIN-RELATED"/>
    <property type="match status" value="1"/>
</dbReference>
<dbReference type="GO" id="GO:0046872">
    <property type="term" value="F:metal ion binding"/>
    <property type="evidence" value="ECO:0007669"/>
    <property type="project" value="UniProtKB-KW"/>
</dbReference>
<keyword evidence="6" id="KW-0560">Oxidoreductase</keyword>
<reference evidence="6" key="1">
    <citation type="submission" date="2021-04" db="EMBL/GenBank/DDBJ databases">
        <authorList>
            <person name="Rodrigo-Torres L."/>
            <person name="Arahal R. D."/>
            <person name="Lucena T."/>
        </authorList>
    </citation>
    <scope>NUCLEOTIDE SEQUENCE</scope>
    <source>
        <strain evidence="6">CECT 9275</strain>
    </source>
</reference>
<evidence type="ECO:0000259" key="5">
    <source>
        <dbReference type="PROSITE" id="PS51007"/>
    </source>
</evidence>
<organism evidence="6 7">
    <name type="scientific">Dyadobacter helix</name>
    <dbReference type="NCBI Taxonomy" id="2822344"/>
    <lineage>
        <taxon>Bacteria</taxon>
        <taxon>Pseudomonadati</taxon>
        <taxon>Bacteroidota</taxon>
        <taxon>Cytophagia</taxon>
        <taxon>Cytophagales</taxon>
        <taxon>Spirosomataceae</taxon>
        <taxon>Dyadobacter</taxon>
    </lineage>
</organism>
<dbReference type="InterPro" id="IPR051459">
    <property type="entry name" value="Cytochrome_c-type_DH"/>
</dbReference>
<accession>A0A916JCH0</accession>
<proteinExistence type="predicted"/>